<dbReference type="EMBL" id="JAPDVD010000003">
    <property type="protein sequence ID" value="MCW4138962.1"/>
    <property type="molecule type" value="Genomic_DNA"/>
</dbReference>
<dbReference type="AlphaFoldDB" id="A0AAW5ULQ5"/>
<organism evidence="1 2">
    <name type="scientific">Segatella copri</name>
    <dbReference type="NCBI Taxonomy" id="165179"/>
    <lineage>
        <taxon>Bacteria</taxon>
        <taxon>Pseudomonadati</taxon>
        <taxon>Bacteroidota</taxon>
        <taxon>Bacteroidia</taxon>
        <taxon>Bacteroidales</taxon>
        <taxon>Prevotellaceae</taxon>
        <taxon>Segatella</taxon>
    </lineage>
</organism>
<name>A0AAW5ULQ5_9BACT</name>
<dbReference type="RefSeq" id="WP_203055138.1">
    <property type="nucleotide sequence ID" value="NZ_JAPDVB010000003.1"/>
</dbReference>
<sequence>MQINLKDIVLAFRKYCPDHPLKMIADNFFDETGSFKMNLMAEGAWAINSVSAIARPLQFLAFHSEKAYRDMIINKVSAADKETFNLHNLISAFCELSVMNTFICRSSDPKSFVYENRVRDDSDKNVEFSIKMQDFTFNVEVKSANLVQEDQEIAKLLRENPSVLMIDARIPNYQEVVDKAQMPVRGCLDNKIKDFLVDANKKFSKSNGEKEVNLLVICWDDRIHQALMALKSPKAQGLLTANTYRHDKQGNPELYPNIDCVVVNKTYSLFKEYILGTLFRNFSPIYPVDPFFMLFGEGCIVDHNLTQDRHLMLNSIMQQNLMIVDETFADSLSPVSIATMSDGEPNTIKFRKYEM</sequence>
<gene>
    <name evidence="1" type="ORF">ONT01_14545</name>
</gene>
<proteinExistence type="predicted"/>
<protein>
    <submittedName>
        <fullName evidence="1">Uncharacterized protein</fullName>
    </submittedName>
</protein>
<dbReference type="Proteomes" id="UP001208620">
    <property type="component" value="Unassembled WGS sequence"/>
</dbReference>
<reference evidence="1" key="1">
    <citation type="submission" date="2022-11" db="EMBL/GenBank/DDBJ databases">
        <title>Genomic repertoires linked with pathogenic potency of arthritogenic Prevotella copri isolated from the gut of rheumatoid arthritis patients.</title>
        <authorList>
            <person name="Nii T."/>
            <person name="Maeda Y."/>
            <person name="Motooka D."/>
            <person name="Naito M."/>
            <person name="Matsumoto Y."/>
            <person name="Ogawa T."/>
            <person name="Oguro-Igashira E."/>
            <person name="Kishikawa T."/>
            <person name="Yamashita M."/>
            <person name="Koizumi S."/>
            <person name="Kurakawa T."/>
            <person name="Okumura R."/>
            <person name="Kayama H."/>
            <person name="Murakami M."/>
            <person name="Sakaguchi T."/>
            <person name="Das B."/>
            <person name="Nakamura S."/>
            <person name="Okada Y."/>
            <person name="Kumanogoh A."/>
            <person name="Takeda K."/>
        </authorList>
    </citation>
    <scope>NUCLEOTIDE SEQUENCE</scope>
    <source>
        <strain evidence="1">H105_2-2</strain>
    </source>
</reference>
<evidence type="ECO:0000313" key="2">
    <source>
        <dbReference type="Proteomes" id="UP001208620"/>
    </source>
</evidence>
<comment type="caution">
    <text evidence="1">The sequence shown here is derived from an EMBL/GenBank/DDBJ whole genome shotgun (WGS) entry which is preliminary data.</text>
</comment>
<accession>A0AAW5ULQ5</accession>
<evidence type="ECO:0000313" key="1">
    <source>
        <dbReference type="EMBL" id="MCW4138962.1"/>
    </source>
</evidence>